<evidence type="ECO:0000313" key="1">
    <source>
        <dbReference type="EMBL" id="MDR7212195.1"/>
    </source>
</evidence>
<reference evidence="1 2" key="1">
    <citation type="submission" date="2023-07" db="EMBL/GenBank/DDBJ databases">
        <title>Sorghum-associated microbial communities from plants grown in Nebraska, USA.</title>
        <authorList>
            <person name="Schachtman D."/>
        </authorList>
    </citation>
    <scope>NUCLEOTIDE SEQUENCE [LARGE SCALE GENOMIC DNA]</scope>
    <source>
        <strain evidence="1 2">4129</strain>
    </source>
</reference>
<keyword evidence="2" id="KW-1185">Reference proteome</keyword>
<name>A0ABU1YD80_9FLAO</name>
<dbReference type="RefSeq" id="WP_310283646.1">
    <property type="nucleotide sequence ID" value="NZ_JAVDWQ010000019.1"/>
</dbReference>
<accession>A0ABU1YD80</accession>
<evidence type="ECO:0000313" key="2">
    <source>
        <dbReference type="Proteomes" id="UP001269081"/>
    </source>
</evidence>
<gene>
    <name evidence="1" type="ORF">J2W48_004152</name>
</gene>
<proteinExistence type="predicted"/>
<evidence type="ECO:0008006" key="3">
    <source>
        <dbReference type="Google" id="ProtNLM"/>
    </source>
</evidence>
<protein>
    <recommendedName>
        <fullName evidence="3">DUF4136 domain-containing protein</fullName>
    </recommendedName>
</protein>
<dbReference type="EMBL" id="JAVDWQ010000019">
    <property type="protein sequence ID" value="MDR7212195.1"/>
    <property type="molecule type" value="Genomic_DNA"/>
</dbReference>
<comment type="caution">
    <text evidence="1">The sequence shown here is derived from an EMBL/GenBank/DDBJ whole genome shotgun (WGS) entry which is preliminary data.</text>
</comment>
<sequence>MKKIMFFLIIVAVLNSCSKTEFSIEPIPNAVMYLGKDKFEYFDVMGSDGLSNEQMIEKLKQHTIQSLNVDSVKAYDYQLRIYYKHSFFSKYNTSIGSKWDGEGTRDGDSPNLFGAGDRRIGLVMINNSGAEFNFLSYVDTSIPGHEEIDSTFLAKILKYKKRVVKESEYY</sequence>
<organism evidence="1 2">
    <name type="scientific">Flavobacterium piscis</name>
    <dbReference type="NCBI Taxonomy" id="1114874"/>
    <lineage>
        <taxon>Bacteria</taxon>
        <taxon>Pseudomonadati</taxon>
        <taxon>Bacteroidota</taxon>
        <taxon>Flavobacteriia</taxon>
        <taxon>Flavobacteriales</taxon>
        <taxon>Flavobacteriaceae</taxon>
        <taxon>Flavobacterium</taxon>
    </lineage>
</organism>
<dbReference type="Proteomes" id="UP001269081">
    <property type="component" value="Unassembled WGS sequence"/>
</dbReference>